<comment type="caution">
    <text evidence="4">The sequence shown here is derived from an EMBL/GenBank/DDBJ whole genome shotgun (WGS) entry which is preliminary data.</text>
</comment>
<dbReference type="InterPro" id="IPR018247">
    <property type="entry name" value="EF_Hand_1_Ca_BS"/>
</dbReference>
<reference evidence="4" key="1">
    <citation type="journal article" date="2021" name="Genome Biol. Evol.">
        <title>A High-Quality Reference Genome for a Parasitic Bivalve with Doubly Uniparental Inheritance (Bivalvia: Unionida).</title>
        <authorList>
            <person name="Smith C.H."/>
        </authorList>
    </citation>
    <scope>NUCLEOTIDE SEQUENCE</scope>
    <source>
        <strain evidence="4">CHS0354</strain>
    </source>
</reference>
<dbReference type="InterPro" id="IPR011992">
    <property type="entry name" value="EF-hand-dom_pair"/>
</dbReference>
<reference evidence="4" key="2">
    <citation type="journal article" date="2021" name="Genome Biol. Evol.">
        <title>Developing a high-quality reference genome for a parasitic bivalve with doubly uniparental inheritance (Bivalvia: Unionida).</title>
        <authorList>
            <person name="Smith C.H."/>
        </authorList>
    </citation>
    <scope>NUCLEOTIDE SEQUENCE</scope>
    <source>
        <strain evidence="4">CHS0354</strain>
        <tissue evidence="4">Mantle</tissue>
    </source>
</reference>
<accession>A0AAE0VX58</accession>
<dbReference type="Pfam" id="PF13202">
    <property type="entry name" value="EF-hand_5"/>
    <property type="match status" value="1"/>
</dbReference>
<keyword evidence="1" id="KW-0106">Calcium</keyword>
<keyword evidence="5" id="KW-1185">Reference proteome</keyword>
<feature type="domain" description="EF-hand" evidence="3">
    <location>
        <begin position="94"/>
        <end position="129"/>
    </location>
</feature>
<evidence type="ECO:0000259" key="3">
    <source>
        <dbReference type="PROSITE" id="PS50222"/>
    </source>
</evidence>
<dbReference type="EMBL" id="JAEAOA010001332">
    <property type="protein sequence ID" value="KAK3593386.1"/>
    <property type="molecule type" value="Genomic_DNA"/>
</dbReference>
<protein>
    <recommendedName>
        <fullName evidence="3">EF-hand domain-containing protein</fullName>
    </recommendedName>
</protein>
<dbReference type="AlphaFoldDB" id="A0AAE0VX58"/>
<proteinExistence type="predicted"/>
<dbReference type="Gene3D" id="1.10.238.10">
    <property type="entry name" value="EF-hand"/>
    <property type="match status" value="2"/>
</dbReference>
<evidence type="ECO:0000313" key="4">
    <source>
        <dbReference type="EMBL" id="KAK3593386.1"/>
    </source>
</evidence>
<feature type="signal peptide" evidence="2">
    <location>
        <begin position="1"/>
        <end position="16"/>
    </location>
</feature>
<gene>
    <name evidence="4" type="ORF">CHS0354_021960</name>
</gene>
<organism evidence="4 5">
    <name type="scientific">Potamilus streckersoni</name>
    <dbReference type="NCBI Taxonomy" id="2493646"/>
    <lineage>
        <taxon>Eukaryota</taxon>
        <taxon>Metazoa</taxon>
        <taxon>Spiralia</taxon>
        <taxon>Lophotrochozoa</taxon>
        <taxon>Mollusca</taxon>
        <taxon>Bivalvia</taxon>
        <taxon>Autobranchia</taxon>
        <taxon>Heteroconchia</taxon>
        <taxon>Palaeoheterodonta</taxon>
        <taxon>Unionida</taxon>
        <taxon>Unionoidea</taxon>
        <taxon>Unionidae</taxon>
        <taxon>Ambleminae</taxon>
        <taxon>Lampsilini</taxon>
        <taxon>Potamilus</taxon>
    </lineage>
</organism>
<dbReference type="SMART" id="SM00054">
    <property type="entry name" value="EFh"/>
    <property type="match status" value="2"/>
</dbReference>
<sequence>MKFAIVIVFLISTVRATSEEQRAVILFDKVDLDHNDHLTQQELDGVFLLFDTDNDTIVTPAEFERDWTNMYHIGGPQEAQSLFARADLNDDNQITDADLPGIFKFFDVDGDGTVNLSEFLTQWGELTILPVQPHDISVSVG</sequence>
<dbReference type="SUPFAM" id="SSF47473">
    <property type="entry name" value="EF-hand"/>
    <property type="match status" value="1"/>
</dbReference>
<dbReference type="Proteomes" id="UP001195483">
    <property type="component" value="Unassembled WGS sequence"/>
</dbReference>
<dbReference type="PROSITE" id="PS50222">
    <property type="entry name" value="EF_HAND_2"/>
    <property type="match status" value="2"/>
</dbReference>
<dbReference type="PROSITE" id="PS00018">
    <property type="entry name" value="EF_HAND_1"/>
    <property type="match status" value="2"/>
</dbReference>
<feature type="chain" id="PRO_5041939472" description="EF-hand domain-containing protein" evidence="2">
    <location>
        <begin position="17"/>
        <end position="141"/>
    </location>
</feature>
<keyword evidence="2" id="KW-0732">Signal</keyword>
<dbReference type="GO" id="GO:0005509">
    <property type="term" value="F:calcium ion binding"/>
    <property type="evidence" value="ECO:0007669"/>
    <property type="project" value="InterPro"/>
</dbReference>
<evidence type="ECO:0000256" key="1">
    <source>
        <dbReference type="ARBA" id="ARBA00022837"/>
    </source>
</evidence>
<evidence type="ECO:0000256" key="2">
    <source>
        <dbReference type="SAM" id="SignalP"/>
    </source>
</evidence>
<evidence type="ECO:0000313" key="5">
    <source>
        <dbReference type="Proteomes" id="UP001195483"/>
    </source>
</evidence>
<feature type="domain" description="EF-hand" evidence="3">
    <location>
        <begin position="18"/>
        <end position="53"/>
    </location>
</feature>
<reference evidence="4" key="3">
    <citation type="submission" date="2023-05" db="EMBL/GenBank/DDBJ databases">
        <authorList>
            <person name="Smith C.H."/>
        </authorList>
    </citation>
    <scope>NUCLEOTIDE SEQUENCE</scope>
    <source>
        <strain evidence="4">CHS0354</strain>
        <tissue evidence="4">Mantle</tissue>
    </source>
</reference>
<name>A0AAE0VX58_9BIVA</name>
<dbReference type="InterPro" id="IPR002048">
    <property type="entry name" value="EF_hand_dom"/>
</dbReference>